<gene>
    <name evidence="2" type="ORF">dnl_22790</name>
</gene>
<dbReference type="GO" id="GO:0032259">
    <property type="term" value="P:methylation"/>
    <property type="evidence" value="ECO:0007669"/>
    <property type="project" value="UniProtKB-KW"/>
</dbReference>
<dbReference type="Gene3D" id="3.40.50.150">
    <property type="entry name" value="Vaccinia Virus protein VP39"/>
    <property type="match status" value="1"/>
</dbReference>
<sequence>MDIINENSIVDLKFHLKWKSREAVHSDCYNGTGMNMWRDWMPEKLRNSLIGRSPGDQINMTFSSGEFLDDFSNKKHFKIKSRQFNQETDNNSIIKPQKGRFYPKGLLQGVTGIFKANKEPFRCVDINNGFIDVDFNKPLAGYNLELKASIGNVKEKISDKGGESIDWVSLLTTGPGMQARWQKSSTDFFSDSPFMRQDETPDNIFYQKPRFVHHLDDKAREMVRNIHALSLKDDMKILDLMSSWVTHLPENIRPKKVSGLGMNEAELKKNPDLDDYIVHDLNLDPVLPYDSESFDAVICTGSIEYLIHPFEVFKEAARVLRPQGRFIVTFSNRWFPPKAVRIWEQLHEFERMGLAAEYFLGIEDFENLHTYSIRGLPRPVSDKYFSQLFYSDPVYGVWAHKKG</sequence>
<dbReference type="KEGG" id="dli:dnl_22790"/>
<dbReference type="GO" id="GO:0008757">
    <property type="term" value="F:S-adenosylmethionine-dependent methyltransferase activity"/>
    <property type="evidence" value="ECO:0007669"/>
    <property type="project" value="InterPro"/>
</dbReference>
<dbReference type="SUPFAM" id="SSF53335">
    <property type="entry name" value="S-adenosyl-L-methionine-dependent methyltransferases"/>
    <property type="match status" value="1"/>
</dbReference>
<accession>A0A975GG82</accession>
<evidence type="ECO:0000259" key="1">
    <source>
        <dbReference type="Pfam" id="PF08241"/>
    </source>
</evidence>
<proteinExistence type="predicted"/>
<keyword evidence="3" id="KW-1185">Reference proteome</keyword>
<evidence type="ECO:0000313" key="2">
    <source>
        <dbReference type="EMBL" id="QTA79994.1"/>
    </source>
</evidence>
<dbReference type="RefSeq" id="WP_207691680.1">
    <property type="nucleotide sequence ID" value="NZ_CP061799.1"/>
</dbReference>
<dbReference type="AlphaFoldDB" id="A0A975GG82"/>
<dbReference type="GO" id="GO:0003755">
    <property type="term" value="F:peptidyl-prolyl cis-trans isomerase activity"/>
    <property type="evidence" value="ECO:0007669"/>
    <property type="project" value="InterPro"/>
</dbReference>
<dbReference type="PANTHER" id="PTHR43036:SF2">
    <property type="entry name" value="OS04G0481300 PROTEIN"/>
    <property type="match status" value="1"/>
</dbReference>
<dbReference type="InterPro" id="IPR029063">
    <property type="entry name" value="SAM-dependent_MTases_sf"/>
</dbReference>
<name>A0A975GG82_9BACT</name>
<feature type="domain" description="Methyltransferase type 11" evidence="1">
    <location>
        <begin position="274"/>
        <end position="328"/>
    </location>
</feature>
<dbReference type="InterPro" id="IPR046357">
    <property type="entry name" value="PPIase_dom_sf"/>
</dbReference>
<protein>
    <submittedName>
        <fullName evidence="2">SAM-dependent methyltransferase</fullName>
    </submittedName>
</protein>
<keyword evidence="2" id="KW-0489">Methyltransferase</keyword>
<dbReference type="CDD" id="cd02440">
    <property type="entry name" value="AdoMet_MTases"/>
    <property type="match status" value="1"/>
</dbReference>
<dbReference type="InterPro" id="IPR013216">
    <property type="entry name" value="Methyltransf_11"/>
</dbReference>
<keyword evidence="2" id="KW-0808">Transferase</keyword>
<evidence type="ECO:0000313" key="3">
    <source>
        <dbReference type="Proteomes" id="UP000663720"/>
    </source>
</evidence>
<dbReference type="Pfam" id="PF08241">
    <property type="entry name" value="Methyltransf_11"/>
    <property type="match status" value="1"/>
</dbReference>
<organism evidence="2 3">
    <name type="scientific">Desulfonema limicola</name>
    <dbReference type="NCBI Taxonomy" id="45656"/>
    <lineage>
        <taxon>Bacteria</taxon>
        <taxon>Pseudomonadati</taxon>
        <taxon>Thermodesulfobacteriota</taxon>
        <taxon>Desulfobacteria</taxon>
        <taxon>Desulfobacterales</taxon>
        <taxon>Desulfococcaceae</taxon>
        <taxon>Desulfonema</taxon>
    </lineage>
</organism>
<dbReference type="PANTHER" id="PTHR43036">
    <property type="entry name" value="OSJNBB0011N17.9 PROTEIN"/>
    <property type="match status" value="1"/>
</dbReference>
<dbReference type="Gene3D" id="3.10.50.40">
    <property type="match status" value="1"/>
</dbReference>
<dbReference type="Proteomes" id="UP000663720">
    <property type="component" value="Chromosome"/>
</dbReference>
<reference evidence="2" key="1">
    <citation type="journal article" date="2021" name="Microb. Physiol.">
        <title>Proteogenomic Insights into the Physiology of Marine, Sulfate-Reducing, Filamentous Desulfonema limicola and Desulfonema magnum.</title>
        <authorList>
            <person name="Schnaars V."/>
            <person name="Wohlbrand L."/>
            <person name="Scheve S."/>
            <person name="Hinrichs C."/>
            <person name="Reinhardt R."/>
            <person name="Rabus R."/>
        </authorList>
    </citation>
    <scope>NUCLEOTIDE SEQUENCE</scope>
    <source>
        <strain evidence="2">5ac10</strain>
    </source>
</reference>
<dbReference type="EMBL" id="CP061799">
    <property type="protein sequence ID" value="QTA79994.1"/>
    <property type="molecule type" value="Genomic_DNA"/>
</dbReference>